<sequence length="696" mass="75525">MLLPHAPPVGPGLNERPRSGRTNEILPLCVTQENGNPPAVPRGEEVPLSSSAVDRWKPVASEFCRAGRRETVVPGPGPNAWMQDLQNPPNSGPVPGGSDRRLYGEGQCRPRWYRVVVKRLVRRTDQSPQGDRLHPAKARVVPSGASTTWLQGATRTRGEQVVSEGPLLGTLNRPAMPPFCFTDEDLVGFLSEKKVAGRAEVLPLGEGRPAGYSDPLILVTNIMWPDSRKIIPTDHRGGSPRVVARTEQACTMYDGVYPGTQAPGPLRPKEVEEVQETPCRRETHHDPAGGEIVRSLPSGRDDQQWSSQVCEDLSPVTVERTSRALKDPSRARLNQIMRKTVRGGSQVSTQQDRVCYLCCLGLQEVEHCSLVLPLQYRRDPGIATEALEQPGAEEVAEVDQCPRALGHHPSLQPPLRDRQRLDSYRPAQAREGAHGNLPCLRLPASNVNVAIRHAGHLGSPDSELIPVGVYPISLVKESRHFHGLGGEATLGARTLEGGSLSHPRRRNLGRLQVAGGPSLGKGLHFRQEVRRRLVWSSDDLPEGFEVLGDHSGTTSGQSPPNKGELHCPLIAVNQRASNSSEPPGERATPESGGSLLHDPEPSLPGEALKVRENSLHSRVVARLHHPPCETTEPPKELPGRRILKANGQEPGGRNGRLDHPPGLREPRPFGALQAPSPGEQGCHALPVSPSVSHEPA</sequence>
<dbReference type="EMBL" id="KX883605">
    <property type="protein sequence ID" value="APG77264.1"/>
    <property type="molecule type" value="Genomic_RNA"/>
</dbReference>
<feature type="region of interest" description="Disordered" evidence="1">
    <location>
        <begin position="278"/>
        <end position="303"/>
    </location>
</feature>
<feature type="region of interest" description="Disordered" evidence="1">
    <location>
        <begin position="126"/>
        <end position="145"/>
    </location>
</feature>
<reference evidence="2" key="1">
    <citation type="journal article" date="2016" name="Nature">
        <title>Redefining the invertebrate RNA virosphere.</title>
        <authorList>
            <person name="Shi M."/>
            <person name="Lin X.D."/>
            <person name="Tian J.H."/>
            <person name="Chen L.J."/>
            <person name="Chen X."/>
            <person name="Li C.X."/>
            <person name="Qin X.C."/>
            <person name="Li J."/>
            <person name="Cao J.P."/>
            <person name="Eden J.S."/>
            <person name="Buchmann J."/>
            <person name="Wang W."/>
            <person name="Xu J."/>
            <person name="Holmes E.C."/>
            <person name="Zhang Y.Z."/>
        </authorList>
    </citation>
    <scope>NUCLEOTIDE SEQUENCE</scope>
    <source>
        <strain evidence="2">WLJQ103992</strain>
    </source>
</reference>
<feature type="region of interest" description="Disordered" evidence="1">
    <location>
        <begin position="1"/>
        <end position="24"/>
    </location>
</feature>
<name>A0A1L3KIS4_9VIRU</name>
<feature type="region of interest" description="Disordered" evidence="1">
    <location>
        <begin position="619"/>
        <end position="696"/>
    </location>
</feature>
<evidence type="ECO:0000313" key="2">
    <source>
        <dbReference type="EMBL" id="APG77264.1"/>
    </source>
</evidence>
<evidence type="ECO:0000256" key="1">
    <source>
        <dbReference type="SAM" id="MobiDB-lite"/>
    </source>
</evidence>
<feature type="compositionally biased region" description="Basic and acidic residues" evidence="1">
    <location>
        <begin position="278"/>
        <end position="288"/>
    </location>
</feature>
<feature type="compositionally biased region" description="Polar residues" evidence="1">
    <location>
        <begin position="551"/>
        <end position="560"/>
    </location>
</feature>
<feature type="region of interest" description="Disordered" evidence="1">
    <location>
        <begin position="69"/>
        <end position="95"/>
    </location>
</feature>
<organism evidence="2">
    <name type="scientific">Wenling narna-like virus 8</name>
    <dbReference type="NCBI Taxonomy" id="1923508"/>
    <lineage>
        <taxon>Viruses</taxon>
        <taxon>Riboviria</taxon>
    </lineage>
</organism>
<feature type="compositionally biased region" description="Basic and acidic residues" evidence="1">
    <location>
        <begin position="655"/>
        <end position="667"/>
    </location>
</feature>
<feature type="region of interest" description="Disordered" evidence="1">
    <location>
        <begin position="545"/>
        <end position="605"/>
    </location>
</feature>
<feature type="compositionally biased region" description="Pro residues" evidence="1">
    <location>
        <begin position="1"/>
        <end position="10"/>
    </location>
</feature>
<proteinExistence type="predicted"/>
<accession>A0A1L3KIS4</accession>
<protein>
    <submittedName>
        <fullName evidence="2">Uncharacterized protein</fullName>
    </submittedName>
</protein>